<dbReference type="RefSeq" id="WP_112159667.1">
    <property type="nucleotide sequence ID" value="NZ_QKRX01000009.1"/>
</dbReference>
<dbReference type="PANTHER" id="PTHR30469:SF33">
    <property type="entry name" value="SLR1207 PROTEIN"/>
    <property type="match status" value="1"/>
</dbReference>
<dbReference type="GO" id="GO:0030313">
    <property type="term" value="C:cell envelope"/>
    <property type="evidence" value="ECO:0007669"/>
    <property type="project" value="UniProtKB-SubCell"/>
</dbReference>
<evidence type="ECO:0000256" key="2">
    <source>
        <dbReference type="ARBA" id="ARBA00009477"/>
    </source>
</evidence>
<dbReference type="InterPro" id="IPR058625">
    <property type="entry name" value="MdtA-like_BSH"/>
</dbReference>
<evidence type="ECO:0000259" key="12">
    <source>
        <dbReference type="Pfam" id="PF25944"/>
    </source>
</evidence>
<comment type="similarity">
    <text evidence="2">Belongs to the membrane fusion protein (MFP) (TC 8.A.1) family.</text>
</comment>
<dbReference type="Proteomes" id="UP000250744">
    <property type="component" value="Unassembled WGS sequence"/>
</dbReference>
<dbReference type="InterPro" id="IPR058624">
    <property type="entry name" value="MdtA-like_HH"/>
</dbReference>
<dbReference type="AlphaFoldDB" id="A0A364NKB3"/>
<feature type="domain" description="Multidrug resistance protein MdtA-like barrel-sandwich hybrid" evidence="11">
    <location>
        <begin position="64"/>
        <end position="219"/>
    </location>
</feature>
<dbReference type="InterPro" id="IPR006143">
    <property type="entry name" value="RND_pump_MFP"/>
</dbReference>
<dbReference type="GO" id="GO:1990961">
    <property type="term" value="P:xenobiotic detoxification by transmembrane export across the plasma membrane"/>
    <property type="evidence" value="ECO:0007669"/>
    <property type="project" value="InterPro"/>
</dbReference>
<protein>
    <submittedName>
        <fullName evidence="13">Efflux RND transporter periplasmic adaptor subunit</fullName>
    </submittedName>
</protein>
<feature type="compositionally biased region" description="Polar residues" evidence="8">
    <location>
        <begin position="331"/>
        <end position="342"/>
    </location>
</feature>
<dbReference type="Pfam" id="PF25944">
    <property type="entry name" value="Beta-barrel_RND"/>
    <property type="match status" value="1"/>
</dbReference>
<dbReference type="GO" id="GO:0019898">
    <property type="term" value="C:extrinsic component of membrane"/>
    <property type="evidence" value="ECO:0007669"/>
    <property type="project" value="InterPro"/>
</dbReference>
<dbReference type="OrthoDB" id="9791520at2"/>
<gene>
    <name evidence="13" type="ORF">DN062_12530</name>
</gene>
<reference evidence="13 14" key="1">
    <citation type="submission" date="2018-06" db="EMBL/GenBank/DDBJ databases">
        <title>Nitrincola tibetense sp. nov., isolated from Lake XuguoCo on Tibetan Plateau.</title>
        <authorList>
            <person name="Xing P."/>
        </authorList>
    </citation>
    <scope>NUCLEOTIDE SEQUENCE [LARGE SCALE GENOMIC DNA]</scope>
    <source>
        <strain evidence="14">xg18</strain>
    </source>
</reference>
<comment type="caution">
    <text evidence="13">The sequence shown here is derived from an EMBL/GenBank/DDBJ whole genome shotgun (WGS) entry which is preliminary data.</text>
</comment>
<feature type="transmembrane region" description="Helical" evidence="9">
    <location>
        <begin position="12"/>
        <end position="30"/>
    </location>
</feature>
<evidence type="ECO:0000313" key="14">
    <source>
        <dbReference type="Proteomes" id="UP000250744"/>
    </source>
</evidence>
<dbReference type="InterPro" id="IPR058626">
    <property type="entry name" value="MdtA-like_b-barrel"/>
</dbReference>
<keyword evidence="14" id="KW-1185">Reference proteome</keyword>
<keyword evidence="9" id="KW-1133">Transmembrane helix</keyword>
<dbReference type="GO" id="GO:0015562">
    <property type="term" value="F:efflux transmembrane transporter activity"/>
    <property type="evidence" value="ECO:0007669"/>
    <property type="project" value="TreeGrafter"/>
</dbReference>
<evidence type="ECO:0000259" key="11">
    <source>
        <dbReference type="Pfam" id="PF25917"/>
    </source>
</evidence>
<evidence type="ECO:0000256" key="1">
    <source>
        <dbReference type="ARBA" id="ARBA00004236"/>
    </source>
</evidence>
<evidence type="ECO:0000256" key="5">
    <source>
        <dbReference type="ARBA" id="ARBA00023054"/>
    </source>
</evidence>
<dbReference type="SUPFAM" id="SSF111369">
    <property type="entry name" value="HlyD-like secretion proteins"/>
    <property type="match status" value="1"/>
</dbReference>
<sequence length="415" mass="45743">MVRKKRKSKAWLFIWVALVLGGSLIGGYYWKKNQNTQTQQVTVSVTRGNIENVVTATGRLQPSNYVDVGAQVSGQLTHIHVEVGDFVEEGQLLAEIDPTVLSAGVDAIRAQLRNQRAQLEDREASLTLADLQYKRQQNLMTTRATSQESLQIAEATLRSARAQVNAIKAQIEQTESTLRAEEANLNYAKIYAPMGGTVVSISARQGQTLNANQQAPVILQIADLSVMTVQAQVSEADISRLRDDMPAYFTTLGNPLQRWYGNLRRIEPTPVVESNVVLYNALFDVENVQGRLMPQMTAQVFFVIASAENVLQLPVSSLQYRNDGARPELARQSSNSEGLPSQTRERRATVLRVNEQGGVDELEVKVGVTNRVNAQILDGVIAEGDQVLLQINRSATRSNVNASMGSMNAAQPRMR</sequence>
<keyword evidence="5 7" id="KW-0175">Coiled coil</keyword>
<dbReference type="PANTHER" id="PTHR30469">
    <property type="entry name" value="MULTIDRUG RESISTANCE PROTEIN MDTA"/>
    <property type="match status" value="1"/>
</dbReference>
<dbReference type="Gene3D" id="2.40.30.170">
    <property type="match status" value="1"/>
</dbReference>
<evidence type="ECO:0000256" key="7">
    <source>
        <dbReference type="SAM" id="Coils"/>
    </source>
</evidence>
<name>A0A364NKB3_9GAMM</name>
<dbReference type="NCBIfam" id="TIGR01730">
    <property type="entry name" value="RND_mfp"/>
    <property type="match status" value="1"/>
</dbReference>
<dbReference type="Gene3D" id="6.10.140.1990">
    <property type="match status" value="1"/>
</dbReference>
<dbReference type="Pfam" id="PF25876">
    <property type="entry name" value="HH_MFP_RND"/>
    <property type="match status" value="1"/>
</dbReference>
<evidence type="ECO:0000256" key="6">
    <source>
        <dbReference type="ARBA" id="ARBA00023136"/>
    </source>
</evidence>
<accession>A0A364NKB3</accession>
<evidence type="ECO:0000313" key="13">
    <source>
        <dbReference type="EMBL" id="RAU17513.1"/>
    </source>
</evidence>
<evidence type="ECO:0000256" key="3">
    <source>
        <dbReference type="ARBA" id="ARBA00022475"/>
    </source>
</evidence>
<dbReference type="InterPro" id="IPR030190">
    <property type="entry name" value="MacA_alpha-hairpin_sf"/>
</dbReference>
<dbReference type="Pfam" id="PF25917">
    <property type="entry name" value="BSH_RND"/>
    <property type="match status" value="1"/>
</dbReference>
<feature type="domain" description="Multidrug resistance protein MdtA-like beta-barrel" evidence="12">
    <location>
        <begin position="227"/>
        <end position="300"/>
    </location>
</feature>
<dbReference type="GO" id="GO:1990281">
    <property type="term" value="C:efflux pump complex"/>
    <property type="evidence" value="ECO:0007669"/>
    <property type="project" value="TreeGrafter"/>
</dbReference>
<organism evidence="13 14">
    <name type="scientific">Nitrincola tibetensis</name>
    <dbReference type="NCBI Taxonomy" id="2219697"/>
    <lineage>
        <taxon>Bacteria</taxon>
        <taxon>Pseudomonadati</taxon>
        <taxon>Pseudomonadota</taxon>
        <taxon>Gammaproteobacteria</taxon>
        <taxon>Oceanospirillales</taxon>
        <taxon>Oceanospirillaceae</taxon>
        <taxon>Nitrincola</taxon>
    </lineage>
</organism>
<evidence type="ECO:0000256" key="8">
    <source>
        <dbReference type="SAM" id="MobiDB-lite"/>
    </source>
</evidence>
<evidence type="ECO:0000256" key="4">
    <source>
        <dbReference type="ARBA" id="ARBA00022519"/>
    </source>
</evidence>
<keyword evidence="3" id="KW-1003">Cell membrane</keyword>
<comment type="subcellular location">
    <subcellularLocation>
        <location evidence="1">Cell membrane</location>
    </subcellularLocation>
</comment>
<proteinExistence type="inferred from homology"/>
<feature type="coiled-coil region" evidence="7">
    <location>
        <begin position="105"/>
        <end position="184"/>
    </location>
</feature>
<evidence type="ECO:0000256" key="9">
    <source>
        <dbReference type="SAM" id="Phobius"/>
    </source>
</evidence>
<keyword evidence="9" id="KW-0812">Transmembrane</keyword>
<dbReference type="EMBL" id="QKRX01000009">
    <property type="protein sequence ID" value="RAU17513.1"/>
    <property type="molecule type" value="Genomic_DNA"/>
</dbReference>
<feature type="domain" description="Multidrug resistance protein MdtA-like alpha-helical hairpin" evidence="10">
    <location>
        <begin position="112"/>
        <end position="177"/>
    </location>
</feature>
<feature type="region of interest" description="Disordered" evidence="8">
    <location>
        <begin position="324"/>
        <end position="346"/>
    </location>
</feature>
<dbReference type="GO" id="GO:1990195">
    <property type="term" value="C:macrolide transmembrane transporter complex"/>
    <property type="evidence" value="ECO:0007669"/>
    <property type="project" value="InterPro"/>
</dbReference>
<evidence type="ECO:0000259" key="10">
    <source>
        <dbReference type="Pfam" id="PF25876"/>
    </source>
</evidence>
<keyword evidence="6 9" id="KW-0472">Membrane</keyword>
<keyword evidence="4" id="KW-0997">Cell inner membrane</keyword>
<dbReference type="Gene3D" id="2.40.50.100">
    <property type="match status" value="1"/>
</dbReference>